<sequence>MVDFVMNMMTAKLKHEGTGARPVVLISFGLLLELVLFTRAPAVGRKVFGYGTSEENQIQKHRLVIYVPPSTWFPTQFAVLWSKHVNIEVKPGVKCSSVMQKPLTRPTPALFPKVLGPQANWDSSDPSASFMGLLRMCRSADMSRGAFRCPTTLARMVRYHPISSNDLEKYQE</sequence>
<accession>A0ABP0LY56</accession>
<name>A0ABP0LY56_9DINO</name>
<dbReference type="Proteomes" id="UP001642484">
    <property type="component" value="Unassembled WGS sequence"/>
</dbReference>
<evidence type="ECO:0000313" key="1">
    <source>
        <dbReference type="EMBL" id="CAK9042924.1"/>
    </source>
</evidence>
<gene>
    <name evidence="1" type="ORF">CCMP2556_LOCUS22775</name>
</gene>
<proteinExistence type="predicted"/>
<dbReference type="EMBL" id="CAXAMN010014291">
    <property type="protein sequence ID" value="CAK9042924.1"/>
    <property type="molecule type" value="Genomic_DNA"/>
</dbReference>
<reference evidence="1 2" key="1">
    <citation type="submission" date="2024-02" db="EMBL/GenBank/DDBJ databases">
        <authorList>
            <person name="Chen Y."/>
            <person name="Shah S."/>
            <person name="Dougan E. K."/>
            <person name="Thang M."/>
            <person name="Chan C."/>
        </authorList>
    </citation>
    <scope>NUCLEOTIDE SEQUENCE [LARGE SCALE GENOMIC DNA]</scope>
</reference>
<organism evidence="1 2">
    <name type="scientific">Durusdinium trenchii</name>
    <dbReference type="NCBI Taxonomy" id="1381693"/>
    <lineage>
        <taxon>Eukaryota</taxon>
        <taxon>Sar</taxon>
        <taxon>Alveolata</taxon>
        <taxon>Dinophyceae</taxon>
        <taxon>Suessiales</taxon>
        <taxon>Symbiodiniaceae</taxon>
        <taxon>Durusdinium</taxon>
    </lineage>
</organism>
<comment type="caution">
    <text evidence="1">The sequence shown here is derived from an EMBL/GenBank/DDBJ whole genome shotgun (WGS) entry which is preliminary data.</text>
</comment>
<protein>
    <submittedName>
        <fullName evidence="1">Uncharacterized protein</fullName>
    </submittedName>
</protein>
<evidence type="ECO:0000313" key="2">
    <source>
        <dbReference type="Proteomes" id="UP001642484"/>
    </source>
</evidence>
<keyword evidence="2" id="KW-1185">Reference proteome</keyword>